<evidence type="ECO:0000313" key="2">
    <source>
        <dbReference type="EMBL" id="QYS97157.1"/>
    </source>
</evidence>
<dbReference type="Proteomes" id="UP000826661">
    <property type="component" value="Chromosome II"/>
</dbReference>
<dbReference type="EMBL" id="CP075865">
    <property type="protein sequence ID" value="QYS97157.1"/>
    <property type="molecule type" value="Genomic_DNA"/>
</dbReference>
<sequence>MSSAVEAKGLPPTPPSIPRPKAGSKAKGKARAPAIDESTLVDDVCGAPHDDSGDDWVPRDEEDESAIPDQLILDKRSLIDDLPLDSDEYLDGSDDTLEEFDEPLDESDEHMGEVDKEDGTHFLDINDDSFILFEMLSMKANFNIYLSLELLNSAFEHLLLALLSSSICYYSYIPIISAALL</sequence>
<name>A0A8G0PE38_9HYPO</name>
<evidence type="ECO:0000313" key="3">
    <source>
        <dbReference type="Proteomes" id="UP000826661"/>
    </source>
</evidence>
<reference evidence="2 3" key="1">
    <citation type="journal article" date="2021" name="BMC Genomics">
        <title>Telomere-to-telomere genome assembly of asparaginase-producing Trichoderma simmonsii.</title>
        <authorList>
            <person name="Chung D."/>
            <person name="Kwon Y.M."/>
            <person name="Yang Y."/>
        </authorList>
    </citation>
    <scope>NUCLEOTIDE SEQUENCE [LARGE SCALE GENOMIC DNA]</scope>
    <source>
        <strain evidence="2 3">GH-Sj1</strain>
    </source>
</reference>
<feature type="compositionally biased region" description="Acidic residues" evidence="1">
    <location>
        <begin position="90"/>
        <end position="108"/>
    </location>
</feature>
<gene>
    <name evidence="2" type="ORF">H0G86_004390</name>
</gene>
<feature type="region of interest" description="Disordered" evidence="1">
    <location>
        <begin position="90"/>
        <end position="112"/>
    </location>
</feature>
<proteinExistence type="predicted"/>
<feature type="region of interest" description="Disordered" evidence="1">
    <location>
        <begin position="1"/>
        <end position="68"/>
    </location>
</feature>
<keyword evidence="3" id="KW-1185">Reference proteome</keyword>
<feature type="compositionally biased region" description="Basic and acidic residues" evidence="1">
    <location>
        <begin position="48"/>
        <end position="59"/>
    </location>
</feature>
<accession>A0A8G0PE38</accession>
<protein>
    <submittedName>
        <fullName evidence="2">Uncharacterized protein</fullName>
    </submittedName>
</protein>
<dbReference type="AlphaFoldDB" id="A0A8G0PE38"/>
<organism evidence="2 3">
    <name type="scientific">Trichoderma simmonsii</name>
    <dbReference type="NCBI Taxonomy" id="1491479"/>
    <lineage>
        <taxon>Eukaryota</taxon>
        <taxon>Fungi</taxon>
        <taxon>Dikarya</taxon>
        <taxon>Ascomycota</taxon>
        <taxon>Pezizomycotina</taxon>
        <taxon>Sordariomycetes</taxon>
        <taxon>Hypocreomycetidae</taxon>
        <taxon>Hypocreales</taxon>
        <taxon>Hypocreaceae</taxon>
        <taxon>Trichoderma</taxon>
    </lineage>
</organism>
<evidence type="ECO:0000256" key="1">
    <source>
        <dbReference type="SAM" id="MobiDB-lite"/>
    </source>
</evidence>